<keyword evidence="1" id="KW-0812">Transmembrane</keyword>
<keyword evidence="1" id="KW-0472">Membrane</keyword>
<evidence type="ECO:0000313" key="2">
    <source>
        <dbReference type="EMBL" id="CUR51831.1"/>
    </source>
</evidence>
<name>A0A128A3B2_9ARCH</name>
<accession>A0A128A3B2</accession>
<keyword evidence="1" id="KW-1133">Transmembrane helix</keyword>
<feature type="transmembrane region" description="Helical" evidence="1">
    <location>
        <begin position="235"/>
        <end position="253"/>
    </location>
</feature>
<evidence type="ECO:0008006" key="4">
    <source>
        <dbReference type="Google" id="ProtNLM"/>
    </source>
</evidence>
<evidence type="ECO:0000313" key="3">
    <source>
        <dbReference type="Proteomes" id="UP000196239"/>
    </source>
</evidence>
<dbReference type="KEGG" id="ndv:NDEV_1066"/>
<evidence type="ECO:0000256" key="1">
    <source>
        <dbReference type="SAM" id="Phobius"/>
    </source>
</evidence>
<reference evidence="3" key="1">
    <citation type="submission" date="2015-10" db="EMBL/GenBank/DDBJ databases">
        <authorList>
            <person name="Lehtovirta-Morley L.E."/>
            <person name="Vieille C."/>
        </authorList>
    </citation>
    <scope>NUCLEOTIDE SEQUENCE [LARGE SCALE GENOMIC DNA]</scope>
</reference>
<sequence>MNAFRNMMFLVPLLVIPSIMFPIYADSSGISAAANKDSYQPGDKVIISGSVENIVNSNPVTIIVRNPMGNVYDVGQVNLLNNLFVHDFVLNDDSLGGMYDVNIKYGTASTQLHFMLNSGALSTIQVFDSAPNHVIKVRTNGTNLIKYGDVSVSTVDKTIKISMDTSKIQGSSTNQQYQIPKTIIDAPGGNILLKVDGSQILCAQSETDTMRILDCSIPANSTSLELLGTVVIPEFGPLAGLAISISAITVVILSRTSKIHF</sequence>
<dbReference type="AlphaFoldDB" id="A0A128A3B2"/>
<proteinExistence type="predicted"/>
<dbReference type="Proteomes" id="UP000196239">
    <property type="component" value="Chromosome 1"/>
</dbReference>
<organism evidence="2 3">
    <name type="scientific">Nitrosotalea devaniterrae</name>
    <dbReference type="NCBI Taxonomy" id="1078905"/>
    <lineage>
        <taxon>Archaea</taxon>
        <taxon>Nitrososphaerota</taxon>
        <taxon>Nitrososphaeria</taxon>
        <taxon>Nitrosotaleales</taxon>
        <taxon>Nitrosotaleaceae</taxon>
        <taxon>Nitrosotalea</taxon>
    </lineage>
</organism>
<gene>
    <name evidence="2" type="ORF">NDEV_1066</name>
</gene>
<protein>
    <recommendedName>
        <fullName evidence="4">PEFG-CTERM sorting domain-containing protein</fullName>
    </recommendedName>
</protein>
<dbReference type="EMBL" id="LN890280">
    <property type="protein sequence ID" value="CUR51831.1"/>
    <property type="molecule type" value="Genomic_DNA"/>
</dbReference>
<keyword evidence="3" id="KW-1185">Reference proteome</keyword>